<feature type="chain" id="PRO_5026850387" evidence="9">
    <location>
        <begin position="20"/>
        <end position="151"/>
    </location>
</feature>
<dbReference type="GO" id="GO:0030431">
    <property type="term" value="P:sleep"/>
    <property type="evidence" value="ECO:0007669"/>
    <property type="project" value="InterPro"/>
</dbReference>
<evidence type="ECO:0000256" key="5">
    <source>
        <dbReference type="ARBA" id="ARBA00022989"/>
    </source>
</evidence>
<protein>
    <submittedName>
        <fullName evidence="11">Uncharacterized protein LOC115630670</fullName>
    </submittedName>
</protein>
<dbReference type="RefSeq" id="XP_030383174.1">
    <property type="nucleotide sequence ID" value="XM_030527314.1"/>
</dbReference>
<keyword evidence="5" id="KW-1133">Transmembrane helix</keyword>
<proteinExistence type="predicted"/>
<keyword evidence="6" id="KW-0472">Membrane</keyword>
<dbReference type="Pfam" id="PF17064">
    <property type="entry name" value="QVR"/>
    <property type="match status" value="1"/>
</dbReference>
<sequence length="151" mass="17002">MQYLLLLSACVAFLSSAYAIKCFACESVYESSCGENFEMENHFKYDCAFIAPPRFLENELSMPNATACVKRVFKEHGVQKFVRGCYFGDVNETDIGCRLDPSLVAVQDASCHVCYNENYCNGGESRTHEGIEWKMLSLFVFILASRVLKLG</sequence>
<keyword evidence="8" id="KW-0449">Lipoprotein</keyword>
<evidence type="ECO:0000313" key="11">
    <source>
        <dbReference type="RefSeq" id="XP_030383174.1"/>
    </source>
</evidence>
<evidence type="ECO:0000256" key="6">
    <source>
        <dbReference type="ARBA" id="ARBA00023136"/>
    </source>
</evidence>
<feature type="signal peptide" evidence="9">
    <location>
        <begin position="1"/>
        <end position="19"/>
    </location>
</feature>
<dbReference type="Proteomes" id="UP000504634">
    <property type="component" value="Unplaced"/>
</dbReference>
<evidence type="ECO:0000256" key="7">
    <source>
        <dbReference type="ARBA" id="ARBA00023180"/>
    </source>
</evidence>
<dbReference type="PANTHER" id="PTHR33562:SF18">
    <property type="entry name" value="BOUDIN-RELATED"/>
    <property type="match status" value="1"/>
</dbReference>
<gene>
    <name evidence="11" type="primary">LOC115630670</name>
</gene>
<name>A0A6J2U472_DROLE</name>
<evidence type="ECO:0000256" key="3">
    <source>
        <dbReference type="ARBA" id="ARBA00022692"/>
    </source>
</evidence>
<keyword evidence="4 9" id="KW-0732">Signal</keyword>
<keyword evidence="7" id="KW-0325">Glycoprotein</keyword>
<reference evidence="11" key="1">
    <citation type="submission" date="2025-08" db="UniProtKB">
        <authorList>
            <consortium name="RefSeq"/>
        </authorList>
    </citation>
    <scope>IDENTIFICATION</scope>
    <source>
        <strain evidence="11">11010-0011.00</strain>
        <tissue evidence="11">Whole body</tissue>
    </source>
</reference>
<evidence type="ECO:0000256" key="9">
    <source>
        <dbReference type="SAM" id="SignalP"/>
    </source>
</evidence>
<evidence type="ECO:0000313" key="10">
    <source>
        <dbReference type="Proteomes" id="UP000504634"/>
    </source>
</evidence>
<evidence type="ECO:0000256" key="2">
    <source>
        <dbReference type="ARBA" id="ARBA00022622"/>
    </source>
</evidence>
<dbReference type="GO" id="GO:0032222">
    <property type="term" value="P:regulation of synaptic transmission, cholinergic"/>
    <property type="evidence" value="ECO:0007669"/>
    <property type="project" value="InterPro"/>
</dbReference>
<dbReference type="OrthoDB" id="6723514at2759"/>
<dbReference type="GeneID" id="115630670"/>
<evidence type="ECO:0000256" key="4">
    <source>
        <dbReference type="ARBA" id="ARBA00022729"/>
    </source>
</evidence>
<evidence type="ECO:0000256" key="1">
    <source>
        <dbReference type="ARBA" id="ARBA00004589"/>
    </source>
</evidence>
<keyword evidence="3" id="KW-0812">Transmembrane</keyword>
<accession>A0A6J2U472</accession>
<dbReference type="PANTHER" id="PTHR33562">
    <property type="entry name" value="ATILLA, ISOFORM B-RELATED-RELATED"/>
    <property type="match status" value="1"/>
</dbReference>
<keyword evidence="10" id="KW-1185">Reference proteome</keyword>
<keyword evidence="2" id="KW-0336">GPI-anchor</keyword>
<dbReference type="AlphaFoldDB" id="A0A6J2U472"/>
<organism evidence="10 11">
    <name type="scientific">Drosophila lebanonensis</name>
    <name type="common">Fruit fly</name>
    <name type="synonym">Scaptodrosophila lebanonensis</name>
    <dbReference type="NCBI Taxonomy" id="7225"/>
    <lineage>
        <taxon>Eukaryota</taxon>
        <taxon>Metazoa</taxon>
        <taxon>Ecdysozoa</taxon>
        <taxon>Arthropoda</taxon>
        <taxon>Hexapoda</taxon>
        <taxon>Insecta</taxon>
        <taxon>Pterygota</taxon>
        <taxon>Neoptera</taxon>
        <taxon>Endopterygota</taxon>
        <taxon>Diptera</taxon>
        <taxon>Brachycera</taxon>
        <taxon>Muscomorpha</taxon>
        <taxon>Ephydroidea</taxon>
        <taxon>Drosophilidae</taxon>
        <taxon>Scaptodrosophila</taxon>
    </lineage>
</organism>
<dbReference type="GO" id="GO:0098552">
    <property type="term" value="C:side of membrane"/>
    <property type="evidence" value="ECO:0007669"/>
    <property type="project" value="UniProtKB-KW"/>
</dbReference>
<comment type="subcellular location">
    <subcellularLocation>
        <location evidence="1">Membrane</location>
        <topology evidence="1">Lipid-anchor</topology>
        <topology evidence="1">GPI-anchor</topology>
    </subcellularLocation>
</comment>
<evidence type="ECO:0000256" key="8">
    <source>
        <dbReference type="ARBA" id="ARBA00023288"/>
    </source>
</evidence>
<dbReference type="InterPro" id="IPR031424">
    <property type="entry name" value="QVR-like"/>
</dbReference>
<dbReference type="InterPro" id="IPR050975">
    <property type="entry name" value="Sleep_regulator"/>
</dbReference>